<organism evidence="3 4">
    <name type="scientific">Anopheles gambiae</name>
    <name type="common">African malaria mosquito</name>
    <dbReference type="NCBI Taxonomy" id="7165"/>
    <lineage>
        <taxon>Eukaryota</taxon>
        <taxon>Metazoa</taxon>
        <taxon>Ecdysozoa</taxon>
        <taxon>Arthropoda</taxon>
        <taxon>Hexapoda</taxon>
        <taxon>Insecta</taxon>
        <taxon>Pterygota</taxon>
        <taxon>Neoptera</taxon>
        <taxon>Endopterygota</taxon>
        <taxon>Diptera</taxon>
        <taxon>Nematocera</taxon>
        <taxon>Culicoidea</taxon>
        <taxon>Culicidae</taxon>
        <taxon>Anophelinae</taxon>
        <taxon>Anopheles</taxon>
    </lineage>
</organism>
<dbReference type="InterPro" id="IPR013783">
    <property type="entry name" value="Ig-like_fold"/>
</dbReference>
<dbReference type="InterPro" id="IPR008197">
    <property type="entry name" value="WAP_dom"/>
</dbReference>
<keyword evidence="2" id="KW-0472">Membrane</keyword>
<dbReference type="EnsemblMetazoa" id="AGAP003441-RA">
    <property type="protein sequence ID" value="AGAP003441-PA"/>
    <property type="gene ID" value="AGAP003441"/>
</dbReference>
<dbReference type="PANTHER" id="PTHR14131">
    <property type="entry name" value="ANOSMIN"/>
    <property type="match status" value="1"/>
</dbReference>
<feature type="transmembrane region" description="Helical" evidence="2">
    <location>
        <begin position="12"/>
        <end position="33"/>
    </location>
</feature>
<dbReference type="GO" id="GO:0009986">
    <property type="term" value="C:cell surface"/>
    <property type="evidence" value="ECO:0000318"/>
    <property type="project" value="GO_Central"/>
</dbReference>
<reference evidence="3 4" key="1">
    <citation type="journal article" date="2002" name="Science">
        <title>The genome sequence of the malaria mosquito Anopheles gambiae.</title>
        <authorList>
            <person name="Holt R.A."/>
            <person name="Subramanian G.M."/>
            <person name="Halpern A."/>
            <person name="Sutton G.G."/>
            <person name="Charlab R."/>
            <person name="Nusskern D.R."/>
            <person name="Wincker P."/>
            <person name="Clark A.G."/>
            <person name="Ribeiro J.M."/>
            <person name="Wides R."/>
            <person name="Salzberg S.L."/>
            <person name="Loftus B."/>
            <person name="Yandell M."/>
            <person name="Majoros W.H."/>
            <person name="Rusch D.B."/>
            <person name="Lai Z."/>
            <person name="Kraft C.L."/>
            <person name="Abril J.F."/>
            <person name="Anthouard V."/>
            <person name="Arensburger P."/>
            <person name="Atkinson P.W."/>
            <person name="Baden H."/>
            <person name="de Berardinis V."/>
            <person name="Baldwin D."/>
            <person name="Benes V."/>
            <person name="Biedler J."/>
            <person name="Blass C."/>
            <person name="Bolanos R."/>
            <person name="Boscus D."/>
            <person name="Barnstead M."/>
            <person name="Cai S."/>
            <person name="Center A."/>
            <person name="Chaturverdi K."/>
            <person name="Christophides G.K."/>
            <person name="Chrystal M.A."/>
            <person name="Clamp M."/>
            <person name="Cravchik A."/>
            <person name="Curwen V."/>
            <person name="Dana A."/>
            <person name="Delcher A."/>
            <person name="Dew I."/>
            <person name="Evans C.A."/>
            <person name="Flanigan M."/>
            <person name="Grundschober-Freimoser A."/>
            <person name="Friedli L."/>
            <person name="Gu Z."/>
            <person name="Guan P."/>
            <person name="Guigo R."/>
            <person name="Hillenmeyer M.E."/>
            <person name="Hladun S.L."/>
            <person name="Hogan J.R."/>
            <person name="Hong Y.S."/>
            <person name="Hoover J."/>
            <person name="Jaillon O."/>
            <person name="Ke Z."/>
            <person name="Kodira C."/>
            <person name="Kokoza E."/>
            <person name="Koutsos A."/>
            <person name="Letunic I."/>
            <person name="Levitsky A."/>
            <person name="Liang Y."/>
            <person name="Lin J.J."/>
            <person name="Lobo N.F."/>
            <person name="Lopez J.R."/>
            <person name="Malek J.A."/>
            <person name="McIntosh T.C."/>
            <person name="Meister S."/>
            <person name="Miller J."/>
            <person name="Mobarry C."/>
            <person name="Mongin E."/>
            <person name="Murphy S.D."/>
            <person name="O'Brochta D.A."/>
            <person name="Pfannkoch C."/>
            <person name="Qi R."/>
            <person name="Regier M.A."/>
            <person name="Remington K."/>
            <person name="Shao H."/>
            <person name="Sharakhova M.V."/>
            <person name="Sitter C.D."/>
            <person name="Shetty J."/>
            <person name="Smith T.J."/>
            <person name="Strong R."/>
            <person name="Sun J."/>
            <person name="Thomasova D."/>
            <person name="Ton L.Q."/>
            <person name="Topalis P."/>
            <person name="Tu Z."/>
            <person name="Unger M.F."/>
            <person name="Walenz B."/>
            <person name="Wang A."/>
            <person name="Wang J."/>
            <person name="Wang M."/>
            <person name="Wang X."/>
            <person name="Woodford K.J."/>
            <person name="Wortman J.R."/>
            <person name="Wu M."/>
            <person name="Yao A."/>
            <person name="Zdobnov E.M."/>
            <person name="Zhang H."/>
            <person name="Zhao Q."/>
            <person name="Zhao S."/>
            <person name="Zhu S.C."/>
            <person name="Zhimulev I."/>
            <person name="Coluzzi M."/>
            <person name="della Torre A."/>
            <person name="Roth C.W."/>
            <person name="Louis C."/>
            <person name="Kalush F."/>
            <person name="Mural R.J."/>
            <person name="Myers E.W."/>
            <person name="Adams M.D."/>
            <person name="Smith H.O."/>
            <person name="Broder S."/>
            <person name="Gardner M.J."/>
            <person name="Fraser C.M."/>
            <person name="Birney E."/>
            <person name="Bork P."/>
            <person name="Brey P.T."/>
            <person name="Venter J.C."/>
            <person name="Weissenbach J."/>
            <person name="Kafatos F.C."/>
            <person name="Collins F.H."/>
            <person name="Hoffman S.L."/>
        </authorList>
    </citation>
    <scope>NUCLEOTIDE SEQUENCE [LARGE SCALE GENOMIC DNA]</scope>
    <source>
        <strain evidence="3 4">PEST</strain>
    </source>
</reference>
<evidence type="ECO:0000256" key="1">
    <source>
        <dbReference type="SAM" id="MobiDB-lite"/>
    </source>
</evidence>
<dbReference type="Proteomes" id="UP000007062">
    <property type="component" value="Chromosome 2R"/>
</dbReference>
<evidence type="ECO:0000313" key="3">
    <source>
        <dbReference type="EnsemblMetazoa" id="AGAP003441-PA"/>
    </source>
</evidence>
<dbReference type="GO" id="GO:0030414">
    <property type="term" value="F:peptidase inhibitor activity"/>
    <property type="evidence" value="ECO:0007669"/>
    <property type="project" value="InterPro"/>
</dbReference>
<evidence type="ECO:0008006" key="5">
    <source>
        <dbReference type="Google" id="ProtNLM"/>
    </source>
</evidence>
<keyword evidence="2" id="KW-0812">Transmembrane</keyword>
<dbReference type="Pfam" id="PF00095">
    <property type="entry name" value="WAP"/>
    <property type="match status" value="2"/>
</dbReference>
<dbReference type="EMBL" id="AAAB01008851">
    <property type="status" value="NOT_ANNOTATED_CDS"/>
    <property type="molecule type" value="Genomic_DNA"/>
</dbReference>
<proteinExistence type="predicted"/>
<dbReference type="InParanoid" id="A0A1S4GI04"/>
<reference evidence="3 4" key="2">
    <citation type="journal article" date="2004" name="Trends Parasitol.">
        <title>The Anopheles gambiae genome: an update.</title>
        <authorList>
            <person name="Mongin E."/>
            <person name="Louis C."/>
            <person name="Holt R.A."/>
            <person name="Birney E."/>
            <person name="Collins F.H."/>
        </authorList>
    </citation>
    <scope>NUCLEOTIDE SEQUENCE [LARGE SCALE GENOMIC DNA]</scope>
    <source>
        <strain evidence="3 4">PEST</strain>
    </source>
</reference>
<dbReference type="InterPro" id="IPR036645">
    <property type="entry name" value="Elafin-like_sf"/>
</dbReference>
<dbReference type="GO" id="GO:0005576">
    <property type="term" value="C:extracellular region"/>
    <property type="evidence" value="ECO:0007669"/>
    <property type="project" value="InterPro"/>
</dbReference>
<dbReference type="InterPro" id="IPR042447">
    <property type="entry name" value="Anosmin-1"/>
</dbReference>
<keyword evidence="4" id="KW-1185">Reference proteome</keyword>
<feature type="region of interest" description="Disordered" evidence="1">
    <location>
        <begin position="369"/>
        <end position="394"/>
    </location>
</feature>
<reference evidence="3" key="3">
    <citation type="submission" date="2020-05" db="UniProtKB">
        <authorList>
            <consortium name="EnsemblMetazoa"/>
        </authorList>
    </citation>
    <scope>IDENTIFICATION</scope>
    <source>
        <strain evidence="3">PEST</strain>
    </source>
</reference>
<dbReference type="VEuPathDB" id="VectorBase:AGAMI1_005314"/>
<protein>
    <recommendedName>
        <fullName evidence="5">Anosmin</fullName>
    </recommendedName>
</protein>
<dbReference type="SMART" id="SM00217">
    <property type="entry name" value="WAP"/>
    <property type="match status" value="2"/>
</dbReference>
<dbReference type="GO" id="GO:0030182">
    <property type="term" value="P:neuron differentiation"/>
    <property type="evidence" value="ECO:0000318"/>
    <property type="project" value="GO_Central"/>
</dbReference>
<feature type="transmembrane region" description="Helical" evidence="2">
    <location>
        <begin position="156"/>
        <end position="176"/>
    </location>
</feature>
<dbReference type="InterPro" id="IPR036116">
    <property type="entry name" value="FN3_sf"/>
</dbReference>
<keyword evidence="2" id="KW-1133">Transmembrane helix</keyword>
<dbReference type="InterPro" id="IPR003961">
    <property type="entry name" value="FN3_dom"/>
</dbReference>
<dbReference type="SUPFAM" id="SSF49265">
    <property type="entry name" value="Fibronectin type III"/>
    <property type="match status" value="1"/>
</dbReference>
<name>A0A1S4GI04_ANOGA</name>
<dbReference type="PROSITE" id="PS50853">
    <property type="entry name" value="FN3"/>
    <property type="match status" value="2"/>
</dbReference>
<dbReference type="SUPFAM" id="SSF57256">
    <property type="entry name" value="Elafin-like"/>
    <property type="match status" value="2"/>
</dbReference>
<evidence type="ECO:0000313" key="4">
    <source>
        <dbReference type="Proteomes" id="UP000007062"/>
    </source>
</evidence>
<dbReference type="VEuPathDB" id="VectorBase:AGAP003441"/>
<accession>A0A1S4GI04</accession>
<dbReference type="Gene3D" id="2.60.40.10">
    <property type="entry name" value="Immunoglobulins"/>
    <property type="match status" value="2"/>
</dbReference>
<dbReference type="PROSITE" id="PS51390">
    <property type="entry name" value="WAP"/>
    <property type="match status" value="2"/>
</dbReference>
<dbReference type="AlphaFoldDB" id="A0A1S4GI04"/>
<dbReference type="CDD" id="cd00063">
    <property type="entry name" value="FN3"/>
    <property type="match status" value="1"/>
</dbReference>
<dbReference type="CDD" id="cd00199">
    <property type="entry name" value="WAP"/>
    <property type="match status" value="2"/>
</dbReference>
<dbReference type="PANTHER" id="PTHR14131:SF5">
    <property type="entry name" value="ANOSMIN-1"/>
    <property type="match status" value="1"/>
</dbReference>
<dbReference type="Gene3D" id="4.10.75.10">
    <property type="entry name" value="Elafin-like"/>
    <property type="match status" value="2"/>
</dbReference>
<evidence type="ECO:0000256" key="2">
    <source>
        <dbReference type="SAM" id="Phobius"/>
    </source>
</evidence>
<sequence length="680" mass="76411">MLQGKRNLLKLVIVQHIFLYIPLAVLASSVVSMNEPHNLLTARCRSNCTYNQQCYSMCIRNYLENSAYKKYGDCPPKPPSKLDSLCLNTCDGLDYKCPGVEKCCEHSCGHSCQSPYGLDKVAGLPPVPGQIQLVEDGRVPHRPDPMLQGKRNLLKLVIVQHIFLYIPLAVLASSVVSMNEPHNLLTARCRSNCTYNQQCYSMCIRNYLENSAYKKYGDCPPKPPSKLDSLCLNTCDGLDYKCPGVEKCCEHSCGHSCQSPYGLDKVAGLPPVPGQIQLVEMGGSRTAQIQWDVKLESEQSPTYYITESRFHIGYAYTEHRMENDWQPHVLETFTQYNMGTVKRYEGEIKLKPGRWYQVRMAAVNRMGTRGYSTPSRPFKLSAKPNRPQPPSSLTVGPLILREDRTYNCRVNWSLPRSDLPVEKYKLGWSLYLNHTTNRSKTDKSSLFKEMATIAAPTRFYDIQGLLPNRYYYLQLHAISVYGKKRLKSNAIHLLVNTSSASPVQDGGSTPLNLDNLLMGDAGYRRSTKSQPSLKDGLLHAGSGLSGAAGTTGRAIGHGVPTMGTIRYHFALRKSGLAVRLGWSERGYGRYKVHMCRGNRECLTLPRNSATGNGNHWQDAVLRRNTYEFGKLEFNTRYTVGVRIGGHRRASPGYDIVRTFVTPKCDKFRDQELLPSECNVQ</sequence>
<dbReference type="SMART" id="SM00060">
    <property type="entry name" value="FN3"/>
    <property type="match status" value="2"/>
</dbReference>